<feature type="compositionally biased region" description="Basic and acidic residues" evidence="1">
    <location>
        <begin position="753"/>
        <end position="768"/>
    </location>
</feature>
<dbReference type="EMBL" id="BRXZ01000444">
    <property type="protein sequence ID" value="GMI11789.1"/>
    <property type="molecule type" value="Genomic_DNA"/>
</dbReference>
<feature type="compositionally biased region" description="Basic and acidic residues" evidence="1">
    <location>
        <begin position="672"/>
        <end position="684"/>
    </location>
</feature>
<feature type="compositionally biased region" description="Basic residues" evidence="1">
    <location>
        <begin position="843"/>
        <end position="856"/>
    </location>
</feature>
<feature type="compositionally biased region" description="Basic and acidic residues" evidence="1">
    <location>
        <begin position="781"/>
        <end position="797"/>
    </location>
</feature>
<gene>
    <name evidence="2" type="ORF">TrRE_jg7549</name>
</gene>
<evidence type="ECO:0000256" key="1">
    <source>
        <dbReference type="SAM" id="MobiDB-lite"/>
    </source>
</evidence>
<evidence type="ECO:0000313" key="3">
    <source>
        <dbReference type="Proteomes" id="UP001165082"/>
    </source>
</evidence>
<feature type="region of interest" description="Disordered" evidence="1">
    <location>
        <begin position="427"/>
        <end position="458"/>
    </location>
</feature>
<feature type="compositionally biased region" description="Basic residues" evidence="1">
    <location>
        <begin position="317"/>
        <end position="326"/>
    </location>
</feature>
<feature type="compositionally biased region" description="Basic and acidic residues" evidence="1">
    <location>
        <begin position="1018"/>
        <end position="1028"/>
    </location>
</feature>
<feature type="region of interest" description="Disordered" evidence="1">
    <location>
        <begin position="302"/>
        <end position="376"/>
    </location>
</feature>
<feature type="region of interest" description="Disordered" evidence="1">
    <location>
        <begin position="483"/>
        <end position="513"/>
    </location>
</feature>
<feature type="compositionally biased region" description="Basic residues" evidence="1">
    <location>
        <begin position="496"/>
        <end position="505"/>
    </location>
</feature>
<dbReference type="Proteomes" id="UP001165082">
    <property type="component" value="Unassembled WGS sequence"/>
</dbReference>
<feature type="compositionally biased region" description="Gly residues" evidence="1">
    <location>
        <begin position="857"/>
        <end position="871"/>
    </location>
</feature>
<feature type="compositionally biased region" description="Polar residues" evidence="1">
    <location>
        <begin position="877"/>
        <end position="886"/>
    </location>
</feature>
<accession>A0A9W7FGR0</accession>
<proteinExistence type="predicted"/>
<feature type="compositionally biased region" description="Polar residues" evidence="1">
    <location>
        <begin position="587"/>
        <end position="598"/>
    </location>
</feature>
<dbReference type="AlphaFoldDB" id="A0A9W7FGR0"/>
<feature type="compositionally biased region" description="Basic and acidic residues" evidence="1">
    <location>
        <begin position="85"/>
        <end position="103"/>
    </location>
</feature>
<feature type="region of interest" description="Disordered" evidence="1">
    <location>
        <begin position="53"/>
        <end position="169"/>
    </location>
</feature>
<feature type="compositionally biased region" description="Low complexity" evidence="1">
    <location>
        <begin position="611"/>
        <end position="620"/>
    </location>
</feature>
<feature type="compositionally biased region" description="Basic and acidic residues" evidence="1">
    <location>
        <begin position="710"/>
        <end position="731"/>
    </location>
</feature>
<comment type="caution">
    <text evidence="2">The sequence shown here is derived from an EMBL/GenBank/DDBJ whole genome shotgun (WGS) entry which is preliminary data.</text>
</comment>
<reference evidence="2" key="1">
    <citation type="submission" date="2022-07" db="EMBL/GenBank/DDBJ databases">
        <title>Genome analysis of Parmales, a sister group of diatoms, reveals the evolutionary specialization of diatoms from phago-mixotrophs to photoautotrophs.</title>
        <authorList>
            <person name="Ban H."/>
            <person name="Sato S."/>
            <person name="Yoshikawa S."/>
            <person name="Kazumasa Y."/>
            <person name="Nakamura Y."/>
            <person name="Ichinomiya M."/>
            <person name="Saitoh K."/>
            <person name="Sato N."/>
            <person name="Blanc-Mathieu R."/>
            <person name="Endo H."/>
            <person name="Kuwata A."/>
            <person name="Ogata H."/>
        </authorList>
    </citation>
    <scope>NUCLEOTIDE SEQUENCE</scope>
</reference>
<protein>
    <submittedName>
        <fullName evidence="2">Uncharacterized protein</fullName>
    </submittedName>
</protein>
<feature type="region of interest" description="Disordered" evidence="1">
    <location>
        <begin position="214"/>
        <end position="259"/>
    </location>
</feature>
<feature type="compositionally biased region" description="Acidic residues" evidence="1">
    <location>
        <begin position="957"/>
        <end position="985"/>
    </location>
</feature>
<feature type="compositionally biased region" description="Low complexity" evidence="1">
    <location>
        <begin position="138"/>
        <end position="155"/>
    </location>
</feature>
<feature type="region of interest" description="Disordered" evidence="1">
    <location>
        <begin position="672"/>
        <end position="731"/>
    </location>
</feature>
<feature type="compositionally biased region" description="Basic and acidic residues" evidence="1">
    <location>
        <begin position="306"/>
        <end position="316"/>
    </location>
</feature>
<name>A0A9W7FGR0_9STRA</name>
<feature type="compositionally biased region" description="Acidic residues" evidence="1">
    <location>
        <begin position="1005"/>
        <end position="1017"/>
    </location>
</feature>
<feature type="compositionally biased region" description="Basic residues" evidence="1">
    <location>
        <begin position="432"/>
        <end position="443"/>
    </location>
</feature>
<feature type="region of interest" description="Disordered" evidence="1">
    <location>
        <begin position="840"/>
        <end position="888"/>
    </location>
</feature>
<organism evidence="2 3">
    <name type="scientific">Triparma retinervis</name>
    <dbReference type="NCBI Taxonomy" id="2557542"/>
    <lineage>
        <taxon>Eukaryota</taxon>
        <taxon>Sar</taxon>
        <taxon>Stramenopiles</taxon>
        <taxon>Ochrophyta</taxon>
        <taxon>Bolidophyceae</taxon>
        <taxon>Parmales</taxon>
        <taxon>Triparmaceae</taxon>
        <taxon>Triparma</taxon>
    </lineage>
</organism>
<keyword evidence="3" id="KW-1185">Reference proteome</keyword>
<feature type="region of interest" description="Disordered" evidence="1">
    <location>
        <begin position="748"/>
        <end position="823"/>
    </location>
</feature>
<feature type="compositionally biased region" description="Acidic residues" evidence="1">
    <location>
        <begin position="621"/>
        <end position="630"/>
    </location>
</feature>
<feature type="compositionally biased region" description="Low complexity" evidence="1">
    <location>
        <begin position="569"/>
        <end position="582"/>
    </location>
</feature>
<feature type="region of interest" description="Disordered" evidence="1">
    <location>
        <begin position="1"/>
        <end position="41"/>
    </location>
</feature>
<feature type="region of interest" description="Disordered" evidence="1">
    <location>
        <begin position="954"/>
        <end position="1029"/>
    </location>
</feature>
<evidence type="ECO:0000313" key="2">
    <source>
        <dbReference type="EMBL" id="GMI11789.1"/>
    </source>
</evidence>
<dbReference type="OrthoDB" id="201969at2759"/>
<sequence length="1189" mass="130800">MSSRRGPTAGPTLRHSGDRVMQSHPSPYDVNPSKPKPSAAEAAAINAHAIAAIHARMRKEEPSIAELSNPTGRQPKNGGMSTKEIVAERLRQRKEGNTEEKSVAETLAWVRAKSAERRSKKLLQQFAGKENELAGVDPPSQQQQQSSGPSQGPSSVEASIARGQAILQEADARMTKFEKYMSDIKTGATTQSPPPTTSTPAATATAALANLDSSPISPERWETSASNPASPLKSKKPLHGGEEEEEVDRTNAMRSNSTSRLGVYQKLSTVPFEPIQIQGRVSDRLTEAFQKAVPSVNVVTGEEGTIENRGDGERARGSRGSRRKSRERAAMEQQAIVNAAVQGPQQERPSPPKPKKSKVRVMASKRTQESIEEETQLEGYKRGKIAKERRQQELEDAEMLAVQQRKFKALPLPGGVQVSNNLYAKTEAAKAKEKRAKAGRRRREGGGGGRPRGPQRMDAADLFRALDAGKEKEVATESFAEAAQAAISKDEIQKRKEARKAKRMQQKMEQDQKGILTLQEEIAKMEMKLGKNKIRGEEGEEEEDNDYLSAIKSAGKMLNQGGKDDGNESDSPSSSSSTSSSSAGMPRQNTFLTGTNIADQYDLGVSDDDSSCSSASSVSSGEEEEEEEEGGAMLKVSISKNNGTAEESGPASEVYRRQEKWLAEKERKRKALIEEKKKREEDGFTGKPEISSAKQSWQRAKASHAANLQRAREMEEMKRLEKENKEEAAERRRLRELEGLKAENRYKKKLRLMKVDKGKQRESLEKLSKPRNARNPSSELGIKDEADLEAHRAKEKLSGAGGKRGEEEEEDEDVGGDDGFGDMDEKQYIRVMKALGLDPGITAKKKKKKGGKKGGKGKGGGGAGGGRGMEGLGLDTSYESNFTNDPGSIVNVGSVVVEDQGEGKESFAKNSPRRDFRNADFVNDTSVIKEIDDVFAELESDKWGSSVRAGAAAVGLGEDEGMGEDSNEYEDDDYQFEESADEGESSFDINKSPEFLKGNRRRQEEEEDEEEEEDYEQEAAREGAERKWSFSGHQNNEGIMAHAASALDAAEHALSGLMGVDNGEARPKQKVVKELFDGAIEVHLEPYEKFERGMCNFFDRSSSAEKGRFRVRDARDYAPDSMRRREDYSPGVMLLVGRRNGAGEGAPEQCITILFDKAKYNEEEGAQWWRDNRHRFLGGGKFDGGGDRR</sequence>
<feature type="compositionally biased region" description="Acidic residues" evidence="1">
    <location>
        <begin position="807"/>
        <end position="822"/>
    </location>
</feature>
<feature type="region of interest" description="Disordered" evidence="1">
    <location>
        <begin position="530"/>
        <end position="656"/>
    </location>
</feature>